<dbReference type="OrthoDB" id="1747281at2759"/>
<comment type="caution">
    <text evidence="2">The sequence shown here is derived from an EMBL/GenBank/DDBJ whole genome shotgun (WGS) entry which is preliminary data.</text>
</comment>
<sequence length="158" mass="18580">MVWNSHIPVKSAATTWKLLCNAGAVDLNVQKKGVKLPSRCYVCCQYEESLKHLLWECEFAKKVWKCVCLKFKFRNWCSSLLDARKATNGRSPMIKQLWDAAIVGTIVTLWRHRNTIYHDDRHNDLSRYTSMIRREIRALITHFHSWAFLQQDCRPPNS</sequence>
<protein>
    <recommendedName>
        <fullName evidence="1">Reverse transcriptase zinc-binding domain-containing protein</fullName>
    </recommendedName>
</protein>
<accession>A0A835HHA4</accession>
<dbReference type="EMBL" id="JADFTS010000007">
    <property type="protein sequence ID" value="KAF9598332.1"/>
    <property type="molecule type" value="Genomic_DNA"/>
</dbReference>
<dbReference type="InterPro" id="IPR026960">
    <property type="entry name" value="RVT-Znf"/>
</dbReference>
<organism evidence="2 3">
    <name type="scientific">Coptis chinensis</name>
    <dbReference type="NCBI Taxonomy" id="261450"/>
    <lineage>
        <taxon>Eukaryota</taxon>
        <taxon>Viridiplantae</taxon>
        <taxon>Streptophyta</taxon>
        <taxon>Embryophyta</taxon>
        <taxon>Tracheophyta</taxon>
        <taxon>Spermatophyta</taxon>
        <taxon>Magnoliopsida</taxon>
        <taxon>Ranunculales</taxon>
        <taxon>Ranunculaceae</taxon>
        <taxon>Coptidoideae</taxon>
        <taxon>Coptis</taxon>
    </lineage>
</organism>
<feature type="domain" description="Reverse transcriptase zinc-binding" evidence="1">
    <location>
        <begin position="1"/>
        <end position="64"/>
    </location>
</feature>
<proteinExistence type="predicted"/>
<dbReference type="Pfam" id="PF13966">
    <property type="entry name" value="zf-RVT"/>
    <property type="match status" value="1"/>
</dbReference>
<gene>
    <name evidence="2" type="ORF">IFM89_026860</name>
</gene>
<dbReference type="AlphaFoldDB" id="A0A835HHA4"/>
<evidence type="ECO:0000313" key="3">
    <source>
        <dbReference type="Proteomes" id="UP000631114"/>
    </source>
</evidence>
<keyword evidence="3" id="KW-1185">Reference proteome</keyword>
<evidence type="ECO:0000313" key="2">
    <source>
        <dbReference type="EMBL" id="KAF9598332.1"/>
    </source>
</evidence>
<dbReference type="Proteomes" id="UP000631114">
    <property type="component" value="Unassembled WGS sequence"/>
</dbReference>
<evidence type="ECO:0000259" key="1">
    <source>
        <dbReference type="Pfam" id="PF13966"/>
    </source>
</evidence>
<reference evidence="2 3" key="1">
    <citation type="submission" date="2020-10" db="EMBL/GenBank/DDBJ databases">
        <title>The Coptis chinensis genome and diversification of protoberbering-type alkaloids.</title>
        <authorList>
            <person name="Wang B."/>
            <person name="Shu S."/>
            <person name="Song C."/>
            <person name="Liu Y."/>
        </authorList>
    </citation>
    <scope>NUCLEOTIDE SEQUENCE [LARGE SCALE GENOMIC DNA]</scope>
    <source>
        <strain evidence="2">HL-2020</strain>
        <tissue evidence="2">Leaf</tissue>
    </source>
</reference>
<name>A0A835HHA4_9MAGN</name>